<protein>
    <submittedName>
        <fullName evidence="2">ADR371Wp</fullName>
    </submittedName>
</protein>
<name>Q759A6_EREGS</name>
<proteinExistence type="predicted"/>
<dbReference type="eggNOG" id="ENOG502S3NH">
    <property type="taxonomic scope" value="Eukaryota"/>
</dbReference>
<dbReference type="HOGENOM" id="CLU_071381_0_0_1"/>
<evidence type="ECO:0000313" key="2">
    <source>
        <dbReference type="EMBL" id="AAS52291.1"/>
    </source>
</evidence>
<dbReference type="Proteomes" id="UP000000591">
    <property type="component" value="Chromosome IV"/>
</dbReference>
<evidence type="ECO:0000256" key="1">
    <source>
        <dbReference type="SAM" id="MobiDB-lite"/>
    </source>
</evidence>
<feature type="region of interest" description="Disordered" evidence="1">
    <location>
        <begin position="247"/>
        <end position="267"/>
    </location>
</feature>
<dbReference type="EMBL" id="AE016817">
    <property type="protein sequence ID" value="AAS52291.1"/>
    <property type="molecule type" value="Genomic_DNA"/>
</dbReference>
<dbReference type="InParanoid" id="Q759A6"/>
<gene>
    <name evidence="2" type="ORF">AGOS_ADR371W</name>
</gene>
<evidence type="ECO:0000313" key="3">
    <source>
        <dbReference type="Proteomes" id="UP000000591"/>
    </source>
</evidence>
<dbReference type="KEGG" id="ago:AGOS_ADR371W"/>
<accession>Q759A6</accession>
<dbReference type="GeneID" id="4620684"/>
<dbReference type="AlphaFoldDB" id="Q759A6"/>
<reference evidence="2 3" key="1">
    <citation type="journal article" date="2004" name="Science">
        <title>The Ashbya gossypii genome as a tool for mapping the ancient Saccharomyces cerevisiae genome.</title>
        <authorList>
            <person name="Dietrich F.S."/>
            <person name="Voegeli S."/>
            <person name="Brachat S."/>
            <person name="Lerch A."/>
            <person name="Gates K."/>
            <person name="Steiner S."/>
            <person name="Mohr C."/>
            <person name="Pohlmann R."/>
            <person name="Luedi P."/>
            <person name="Choi S."/>
            <person name="Wing R.A."/>
            <person name="Flavier A."/>
            <person name="Gaffney T.D."/>
            <person name="Philippsen P."/>
        </authorList>
    </citation>
    <scope>NUCLEOTIDE SEQUENCE [LARGE SCALE GENOMIC DNA]</scope>
    <source>
        <strain evidence="3">ATCC 10895 / CBS 109.51 / FGSC 9923 / NRRL Y-1056</strain>
    </source>
</reference>
<dbReference type="RefSeq" id="NP_984467.1">
    <property type="nucleotide sequence ID" value="NM_209820.1"/>
</dbReference>
<sequence>MTSFNFRYEMALAMDQLQPQQLSANVFFGPLNTLSQAEFIESKNIRFFISIGIPIQKVVEHMRAVPHQNYVAAVVDEEHAKVMNENADVALFRKIHTDKIQQLAHAIGGVGHGDGSYPEAQCAYMPAFTTCSAEFKSNVIGSTGLTLMEQFNDLLTLFQGSQLGNVLVYSRNGNDDMMTTLLVSNILRTNAHINLLEAFSYLRSLRPTVSEQAKEECFWNPSLVAYHERIRAEMFWKTGCCSPHNTQSSLATAGAKRRNETAPNEDDIGVHCASVPVGLPMGTGMFPRKRFAANSTADK</sequence>
<keyword evidence="3" id="KW-1185">Reference proteome</keyword>
<reference evidence="3" key="2">
    <citation type="journal article" date="2013" name="G3 (Bethesda)">
        <title>Genomes of Ashbya fungi isolated from insects reveal four mating-type loci, numerous translocations, lack of transposons, and distinct gene duplications.</title>
        <authorList>
            <person name="Dietrich F.S."/>
            <person name="Voegeli S."/>
            <person name="Kuo S."/>
            <person name="Philippsen P."/>
        </authorList>
    </citation>
    <scope>GENOME REANNOTATION</scope>
    <source>
        <strain evidence="3">ATCC 10895 / CBS 109.51 / FGSC 9923 / NRRL Y-1056</strain>
    </source>
</reference>
<dbReference type="FunCoup" id="Q759A6">
    <property type="interactions" value="92"/>
</dbReference>
<dbReference type="OMA" id="DVIMINF"/>
<dbReference type="OrthoDB" id="4069549at2759"/>
<organism evidence="2 3">
    <name type="scientific">Eremothecium gossypii (strain ATCC 10895 / CBS 109.51 / FGSC 9923 / NRRL Y-1056)</name>
    <name type="common">Yeast</name>
    <name type="synonym">Ashbya gossypii</name>
    <dbReference type="NCBI Taxonomy" id="284811"/>
    <lineage>
        <taxon>Eukaryota</taxon>
        <taxon>Fungi</taxon>
        <taxon>Dikarya</taxon>
        <taxon>Ascomycota</taxon>
        <taxon>Saccharomycotina</taxon>
        <taxon>Saccharomycetes</taxon>
        <taxon>Saccharomycetales</taxon>
        <taxon>Saccharomycetaceae</taxon>
        <taxon>Eremothecium</taxon>
    </lineage>
</organism>